<dbReference type="Gene3D" id="2.60.120.290">
    <property type="entry name" value="Spermadhesin, CUB domain"/>
    <property type="match status" value="1"/>
</dbReference>
<dbReference type="Pfam" id="PF01400">
    <property type="entry name" value="Astacin"/>
    <property type="match status" value="1"/>
</dbReference>
<dbReference type="InterPro" id="IPR035914">
    <property type="entry name" value="Sperma_CUB_dom_sf"/>
</dbReference>
<comment type="caution">
    <text evidence="13">Lacks conserved residue(s) required for the propagation of feature annotation.</text>
</comment>
<dbReference type="AlphaFoldDB" id="A0A4U5LPL3"/>
<evidence type="ECO:0000256" key="2">
    <source>
        <dbReference type="ARBA" id="ARBA00022525"/>
    </source>
</evidence>
<organism evidence="19 20">
    <name type="scientific">Steinernema carpocapsae</name>
    <name type="common">Entomopathogenic nematode</name>
    <dbReference type="NCBI Taxonomy" id="34508"/>
    <lineage>
        <taxon>Eukaryota</taxon>
        <taxon>Metazoa</taxon>
        <taxon>Ecdysozoa</taxon>
        <taxon>Nematoda</taxon>
        <taxon>Chromadorea</taxon>
        <taxon>Rhabditida</taxon>
        <taxon>Tylenchina</taxon>
        <taxon>Panagrolaimomorpha</taxon>
        <taxon>Strongyloidoidea</taxon>
        <taxon>Steinernematidae</taxon>
        <taxon>Steinernema</taxon>
    </lineage>
</organism>
<gene>
    <name evidence="19" type="ORF">L596_030490</name>
</gene>
<dbReference type="PRINTS" id="PR00480">
    <property type="entry name" value="ASTACIN"/>
</dbReference>
<comment type="cofactor">
    <cofactor evidence="14 15">
        <name>Zn(2+)</name>
        <dbReference type="ChEBI" id="CHEBI:29105"/>
    </cofactor>
    <text evidence="14 15">Binds 1 zinc ion per subunit.</text>
</comment>
<evidence type="ECO:0000256" key="3">
    <source>
        <dbReference type="ARBA" id="ARBA00022536"/>
    </source>
</evidence>
<dbReference type="PIRSF" id="PIRSF036365">
    <property type="entry name" value="Astacin_nematoda"/>
    <property type="match status" value="1"/>
</dbReference>
<dbReference type="SMART" id="SM00235">
    <property type="entry name" value="ZnMc"/>
    <property type="match status" value="1"/>
</dbReference>
<dbReference type="InterPro" id="IPR024079">
    <property type="entry name" value="MetalloPept_cat_dom_sf"/>
</dbReference>
<feature type="active site" evidence="14">
    <location>
        <position position="208"/>
    </location>
</feature>
<dbReference type="PANTHER" id="PTHR10127">
    <property type="entry name" value="DISCOIDIN, CUB, EGF, LAMININ , AND ZINC METALLOPROTEASE DOMAIN CONTAINING"/>
    <property type="match status" value="1"/>
</dbReference>
<evidence type="ECO:0000256" key="14">
    <source>
        <dbReference type="PROSITE-ProRule" id="PRU01211"/>
    </source>
</evidence>
<keyword evidence="4 14" id="KW-0645">Protease</keyword>
<keyword evidence="9 14" id="KW-0482">Metalloprotease</keyword>
<evidence type="ECO:0000256" key="11">
    <source>
        <dbReference type="ARBA" id="ARBA00023180"/>
    </source>
</evidence>
<evidence type="ECO:0000256" key="1">
    <source>
        <dbReference type="ARBA" id="ARBA00004613"/>
    </source>
</evidence>
<keyword evidence="2 12" id="KW-0964">Secreted</keyword>
<evidence type="ECO:0000313" key="19">
    <source>
        <dbReference type="EMBL" id="TKR57844.1"/>
    </source>
</evidence>
<evidence type="ECO:0000256" key="6">
    <source>
        <dbReference type="ARBA" id="ARBA00022729"/>
    </source>
</evidence>
<keyword evidence="10" id="KW-1015">Disulfide bond</keyword>
<dbReference type="GO" id="GO:0006508">
    <property type="term" value="P:proteolysis"/>
    <property type="evidence" value="ECO:0007669"/>
    <property type="project" value="UniProtKB-KW"/>
</dbReference>
<evidence type="ECO:0000256" key="4">
    <source>
        <dbReference type="ARBA" id="ARBA00022670"/>
    </source>
</evidence>
<keyword evidence="8 14" id="KW-0862">Zinc</keyword>
<keyword evidence="5 14" id="KW-0479">Metal-binding</keyword>
<dbReference type="PROSITE" id="PS01180">
    <property type="entry name" value="CUB"/>
    <property type="match status" value="1"/>
</dbReference>
<feature type="binding site" evidence="14">
    <location>
        <position position="211"/>
    </location>
    <ligand>
        <name>Zn(2+)</name>
        <dbReference type="ChEBI" id="CHEBI:29105"/>
        <note>catalytic</note>
    </ligand>
</feature>
<dbReference type="PROSITE" id="PS51864">
    <property type="entry name" value="ASTACIN"/>
    <property type="match status" value="1"/>
</dbReference>
<feature type="binding site" evidence="14">
    <location>
        <position position="207"/>
    </location>
    <ligand>
        <name>Zn(2+)</name>
        <dbReference type="ChEBI" id="CHEBI:29105"/>
        <note>catalytic</note>
    </ligand>
</feature>
<reference evidence="19 20" key="1">
    <citation type="journal article" date="2015" name="Genome Biol.">
        <title>Comparative genomics of Steinernema reveals deeply conserved gene regulatory networks.</title>
        <authorList>
            <person name="Dillman A.R."/>
            <person name="Macchietto M."/>
            <person name="Porter C.F."/>
            <person name="Rogers A."/>
            <person name="Williams B."/>
            <person name="Antoshechkin I."/>
            <person name="Lee M.M."/>
            <person name="Goodwin Z."/>
            <person name="Lu X."/>
            <person name="Lewis E.E."/>
            <person name="Goodrich-Blair H."/>
            <person name="Stock S.P."/>
            <person name="Adams B.J."/>
            <person name="Sternberg P.W."/>
            <person name="Mortazavi A."/>
        </authorList>
    </citation>
    <scope>NUCLEOTIDE SEQUENCE [LARGE SCALE GENOMIC DNA]</scope>
    <source>
        <strain evidence="19 20">ALL</strain>
    </source>
</reference>
<evidence type="ECO:0000256" key="10">
    <source>
        <dbReference type="ARBA" id="ARBA00023157"/>
    </source>
</evidence>
<accession>A0A4U5LPL3</accession>
<protein>
    <recommendedName>
        <fullName evidence="12">Zinc metalloproteinase</fullName>
    </recommendedName>
</protein>
<keyword evidence="6 12" id="KW-0732">Signal</keyword>
<dbReference type="OrthoDB" id="5913174at2759"/>
<feature type="compositionally biased region" description="Low complexity" evidence="16">
    <location>
        <begin position="521"/>
        <end position="540"/>
    </location>
</feature>
<feature type="domain" description="Peptidase M12A" evidence="18">
    <location>
        <begin position="115"/>
        <end position="315"/>
    </location>
</feature>
<dbReference type="GO" id="GO:0004222">
    <property type="term" value="F:metalloendopeptidase activity"/>
    <property type="evidence" value="ECO:0007669"/>
    <property type="project" value="UniProtKB-UniRule"/>
</dbReference>
<feature type="signal peptide" evidence="12 15">
    <location>
        <begin position="1"/>
        <end position="16"/>
    </location>
</feature>
<evidence type="ECO:0000259" key="17">
    <source>
        <dbReference type="PROSITE" id="PS01180"/>
    </source>
</evidence>
<name>A0A4U5LPL3_STECR</name>
<evidence type="ECO:0000256" key="15">
    <source>
        <dbReference type="RuleBase" id="RU361183"/>
    </source>
</evidence>
<evidence type="ECO:0000256" key="5">
    <source>
        <dbReference type="ARBA" id="ARBA00022723"/>
    </source>
</evidence>
<comment type="subcellular location">
    <subcellularLocation>
        <location evidence="1 12">Secreted</location>
    </subcellularLocation>
</comment>
<dbReference type="SUPFAM" id="SSF49854">
    <property type="entry name" value="Spermadhesin, CUB domain"/>
    <property type="match status" value="1"/>
</dbReference>
<proteinExistence type="predicted"/>
<dbReference type="InterPro" id="IPR001506">
    <property type="entry name" value="Peptidase_M12A"/>
</dbReference>
<dbReference type="SUPFAM" id="SSF55486">
    <property type="entry name" value="Metalloproteases ('zincins'), catalytic domain"/>
    <property type="match status" value="1"/>
</dbReference>
<evidence type="ECO:0000313" key="20">
    <source>
        <dbReference type="Proteomes" id="UP000298663"/>
    </source>
</evidence>
<dbReference type="InterPro" id="IPR000859">
    <property type="entry name" value="CUB_dom"/>
</dbReference>
<reference evidence="19 20" key="2">
    <citation type="journal article" date="2019" name="G3 (Bethesda)">
        <title>Hybrid Assembly of the Genome of the Entomopathogenic Nematode Steinernema carpocapsae Identifies the X-Chromosome.</title>
        <authorList>
            <person name="Serra L."/>
            <person name="Macchietto M."/>
            <person name="Macias-Munoz A."/>
            <person name="McGill C.J."/>
            <person name="Rodriguez I.M."/>
            <person name="Rodriguez B."/>
            <person name="Murad R."/>
            <person name="Mortazavi A."/>
        </authorList>
    </citation>
    <scope>NUCLEOTIDE SEQUENCE [LARGE SCALE GENOMIC DNA]</scope>
    <source>
        <strain evidence="19 20">ALL</strain>
    </source>
</reference>
<keyword evidence="11" id="KW-0325">Glycoprotein</keyword>
<dbReference type="InterPro" id="IPR006026">
    <property type="entry name" value="Peptidase_Metallo"/>
</dbReference>
<evidence type="ECO:0000256" key="13">
    <source>
        <dbReference type="PROSITE-ProRule" id="PRU00059"/>
    </source>
</evidence>
<dbReference type="GO" id="GO:0018996">
    <property type="term" value="P:molting cycle, collagen and cuticulin-based cuticle"/>
    <property type="evidence" value="ECO:0007669"/>
    <property type="project" value="InterPro"/>
</dbReference>
<dbReference type="Proteomes" id="UP000298663">
    <property type="component" value="Unassembled WGS sequence"/>
</dbReference>
<evidence type="ECO:0000256" key="9">
    <source>
        <dbReference type="ARBA" id="ARBA00023049"/>
    </source>
</evidence>
<evidence type="ECO:0000256" key="16">
    <source>
        <dbReference type="SAM" id="MobiDB-lite"/>
    </source>
</evidence>
<dbReference type="InterPro" id="IPR034035">
    <property type="entry name" value="Astacin-like_dom"/>
</dbReference>
<evidence type="ECO:0000256" key="7">
    <source>
        <dbReference type="ARBA" id="ARBA00022801"/>
    </source>
</evidence>
<feature type="binding site" evidence="14">
    <location>
        <position position="217"/>
    </location>
    <ligand>
        <name>Zn(2+)</name>
        <dbReference type="ChEBI" id="CHEBI:29105"/>
        <note>catalytic</note>
    </ligand>
</feature>
<keyword evidence="7 14" id="KW-0378">Hydrolase</keyword>
<feature type="domain" description="CUB" evidence="17">
    <location>
        <begin position="355"/>
        <end position="465"/>
    </location>
</feature>
<evidence type="ECO:0000256" key="12">
    <source>
        <dbReference type="PIRNR" id="PIRNR036365"/>
    </source>
</evidence>
<dbReference type="PANTHER" id="PTHR10127:SF877">
    <property type="entry name" value="ZINC METALLOPROTEINASE NAS-34"/>
    <property type="match status" value="1"/>
</dbReference>
<dbReference type="GO" id="GO:0005576">
    <property type="term" value="C:extracellular region"/>
    <property type="evidence" value="ECO:0007669"/>
    <property type="project" value="UniProtKB-SubCell"/>
</dbReference>
<keyword evidence="3" id="KW-0245">EGF-like domain</keyword>
<evidence type="ECO:0000259" key="18">
    <source>
        <dbReference type="PROSITE" id="PS51864"/>
    </source>
</evidence>
<dbReference type="STRING" id="34508.A0A4U5LPL3"/>
<comment type="caution">
    <text evidence="19">The sequence shown here is derived from an EMBL/GenBank/DDBJ whole genome shotgun (WGS) entry which is preliminary data.</text>
</comment>
<feature type="region of interest" description="Disordered" evidence="16">
    <location>
        <begin position="505"/>
        <end position="541"/>
    </location>
</feature>
<sequence length="584" mass="65476">MLKSLVLLGFVGFGLSVRFYDLISDGESTFHGIPVKKYVDSMNRLIEMAQKLLEQKHVPSTSFENIDWDRNATSLEMNPFLYQGDLTMTEEMLDALVEDFEIQLAEKEGRHIPDRLYSMGVNLWRNFPINWSIDNRRPPNGGIQAVRRGIALWEQATCLTFQEGNNWSNGGMVFYNGGGCFSPMGKNRGSNWVSIGPGCGTSAIVAHEIGHSLGLFHTQTRPDAQSYVNIFWNNIQKTMQYNYFPPKAWDRATTRGISYDLGSVMHYGRVGFPINYNQPTMLPKNRNYYQTMGQRSHLAFTDAKEVNLMYCDVCSNKLPCTNGGYTDPKDCSKCRCPDGLGGKLCDSVASSPKQCGSQFLFAWKEFETLEMSGQISCDFMIMGSHGIELYLDWTKFGGGDFENACQFNYVELKYTKNKEVAGARFCPYKSQSPVVIPPSQSSDKVYVLFRSQNPSYGFSLRYREIPFATIEPPTTTPKPLTTTVSTTLKPQGTTILFTTTTKPTATVQPTTTNKPDATAVTNTPETATKAPTTTTTTPTTICRTHNDPYSMGSLEHVPIRLWRLWKASHDELLPQKVGVAQLQL</sequence>
<dbReference type="CDD" id="cd04280">
    <property type="entry name" value="ZnMc_astacin_like"/>
    <property type="match status" value="1"/>
</dbReference>
<dbReference type="GO" id="GO:0008270">
    <property type="term" value="F:zinc ion binding"/>
    <property type="evidence" value="ECO:0007669"/>
    <property type="project" value="UniProtKB-UniRule"/>
</dbReference>
<dbReference type="Gene3D" id="3.40.390.10">
    <property type="entry name" value="Collagenase (Catalytic Domain)"/>
    <property type="match status" value="1"/>
</dbReference>
<feature type="chain" id="PRO_5021037680" description="Zinc metalloproteinase" evidence="12 15">
    <location>
        <begin position="17"/>
        <end position="584"/>
    </location>
</feature>
<dbReference type="InterPro" id="IPR017050">
    <property type="entry name" value="Metallopeptidase_nem"/>
</dbReference>
<dbReference type="EMBL" id="AZBU02000014">
    <property type="protein sequence ID" value="TKR57844.1"/>
    <property type="molecule type" value="Genomic_DNA"/>
</dbReference>
<keyword evidence="20" id="KW-1185">Reference proteome</keyword>
<evidence type="ECO:0000256" key="8">
    <source>
        <dbReference type="ARBA" id="ARBA00022833"/>
    </source>
</evidence>